<gene>
    <name evidence="1" type="ORF">EVA_10408</name>
</gene>
<sequence length="41" mass="4918">MVNFATKQLNENILYQINYIIRFINHTTGSICMVSQFIQFY</sequence>
<dbReference type="EMBL" id="AMCI01002939">
    <property type="protein sequence ID" value="EJX01487.1"/>
    <property type="molecule type" value="Genomic_DNA"/>
</dbReference>
<comment type="caution">
    <text evidence="1">The sequence shown here is derived from an EMBL/GenBank/DDBJ whole genome shotgun (WGS) entry which is preliminary data.</text>
</comment>
<evidence type="ECO:0000313" key="1">
    <source>
        <dbReference type="EMBL" id="EJX01487.1"/>
    </source>
</evidence>
<name>J9G2N4_9ZZZZ</name>
<dbReference type="AlphaFoldDB" id="J9G2N4"/>
<protein>
    <submittedName>
        <fullName evidence="1">Uncharacterized protein</fullName>
    </submittedName>
</protein>
<proteinExistence type="predicted"/>
<organism evidence="1">
    <name type="scientific">gut metagenome</name>
    <dbReference type="NCBI Taxonomy" id="749906"/>
    <lineage>
        <taxon>unclassified sequences</taxon>
        <taxon>metagenomes</taxon>
        <taxon>organismal metagenomes</taxon>
    </lineage>
</organism>
<reference evidence="1" key="1">
    <citation type="journal article" date="2012" name="PLoS ONE">
        <title>Gene sets for utilization of primary and secondary nutrition supplies in the distal gut of endangered iberian lynx.</title>
        <authorList>
            <person name="Alcaide M."/>
            <person name="Messina E."/>
            <person name="Richter M."/>
            <person name="Bargiela R."/>
            <person name="Peplies J."/>
            <person name="Huws S.A."/>
            <person name="Newbold C.J."/>
            <person name="Golyshin P.N."/>
            <person name="Simon M.A."/>
            <person name="Lopez G."/>
            <person name="Yakimov M.M."/>
            <person name="Ferrer M."/>
        </authorList>
    </citation>
    <scope>NUCLEOTIDE SEQUENCE</scope>
</reference>
<accession>J9G2N4</accession>